<reference evidence="2" key="1">
    <citation type="journal article" date="2014" name="Int. J. Syst. Evol. Microbiol.">
        <title>Complete genome sequence of Corynebacterium casei LMG S-19264T (=DSM 44701T), isolated from a smear-ripened cheese.</title>
        <authorList>
            <consortium name="US DOE Joint Genome Institute (JGI-PGF)"/>
            <person name="Walter F."/>
            <person name="Albersmeier A."/>
            <person name="Kalinowski J."/>
            <person name="Ruckert C."/>
        </authorList>
    </citation>
    <scope>NUCLEOTIDE SEQUENCE</scope>
    <source>
        <strain evidence="2">CGMCC 1.15178</strain>
    </source>
</reference>
<name>A0A917DNN3_9BACL</name>
<gene>
    <name evidence="2" type="ORF">GCM10010911_11440</name>
</gene>
<keyword evidence="1" id="KW-0472">Membrane</keyword>
<reference evidence="2" key="2">
    <citation type="submission" date="2020-09" db="EMBL/GenBank/DDBJ databases">
        <authorList>
            <person name="Sun Q."/>
            <person name="Zhou Y."/>
        </authorList>
    </citation>
    <scope>NUCLEOTIDE SEQUENCE</scope>
    <source>
        <strain evidence="2">CGMCC 1.15178</strain>
    </source>
</reference>
<sequence>MKRDEYKIAFHSIKPDTGMQQRLEQGLLHQKPVQTRSNRRFTYIAACLLVLICAGIAAPEVWKITNRSSSTVMQPAGPGNTGAVTPPIKGQADPHPITIPAMKLPDTSSESADMVGLVVYNGNIYTQTSTRIEPEAAKQLLDEKLGRTKAGIDEWSNQTDYTELASTIGETDIYSVKGYDSGFRIMSYQVVEGEIYAELYEHLNGITVTKGEDLIGKTNLLGHVESAKWQSYDSWNYSKPEFNKLQTGPALQTFLEALYEASPVDADFLYKAGIYDNGEEKQKVLYLKLEDQTEITLWLFKGNYVKYSSAPVFFQMKPDPFLAFWDSLQP</sequence>
<keyword evidence="3" id="KW-1185">Reference proteome</keyword>
<dbReference type="Proteomes" id="UP000612456">
    <property type="component" value="Unassembled WGS sequence"/>
</dbReference>
<evidence type="ECO:0000313" key="2">
    <source>
        <dbReference type="EMBL" id="GGD55457.1"/>
    </source>
</evidence>
<keyword evidence="1" id="KW-0812">Transmembrane</keyword>
<proteinExistence type="predicted"/>
<protein>
    <submittedName>
        <fullName evidence="2">Uncharacterized protein</fullName>
    </submittedName>
</protein>
<keyword evidence="1" id="KW-1133">Transmembrane helix</keyword>
<accession>A0A917DNN3</accession>
<feature type="transmembrane region" description="Helical" evidence="1">
    <location>
        <begin position="41"/>
        <end position="62"/>
    </location>
</feature>
<evidence type="ECO:0000256" key="1">
    <source>
        <dbReference type="SAM" id="Phobius"/>
    </source>
</evidence>
<dbReference type="AlphaFoldDB" id="A0A917DNN3"/>
<evidence type="ECO:0000313" key="3">
    <source>
        <dbReference type="Proteomes" id="UP000612456"/>
    </source>
</evidence>
<dbReference type="EMBL" id="BMHP01000001">
    <property type="protein sequence ID" value="GGD55457.1"/>
    <property type="molecule type" value="Genomic_DNA"/>
</dbReference>
<dbReference type="RefSeq" id="WP_188989940.1">
    <property type="nucleotide sequence ID" value="NZ_BMHP01000001.1"/>
</dbReference>
<organism evidence="2 3">
    <name type="scientific">Paenibacillus nasutitermitis</name>
    <dbReference type="NCBI Taxonomy" id="1652958"/>
    <lineage>
        <taxon>Bacteria</taxon>
        <taxon>Bacillati</taxon>
        <taxon>Bacillota</taxon>
        <taxon>Bacilli</taxon>
        <taxon>Bacillales</taxon>
        <taxon>Paenibacillaceae</taxon>
        <taxon>Paenibacillus</taxon>
    </lineage>
</organism>
<comment type="caution">
    <text evidence="2">The sequence shown here is derived from an EMBL/GenBank/DDBJ whole genome shotgun (WGS) entry which is preliminary data.</text>
</comment>